<dbReference type="InterPro" id="IPR029063">
    <property type="entry name" value="SAM-dependent_MTases_sf"/>
</dbReference>
<dbReference type="Pfam" id="PF22013">
    <property type="entry name" value="PG_1098_Fer"/>
    <property type="match status" value="1"/>
</dbReference>
<dbReference type="InterPro" id="IPR041497">
    <property type="entry name" value="Thump-like"/>
</dbReference>
<dbReference type="Proteomes" id="UP000189883">
    <property type="component" value="Chromosome"/>
</dbReference>
<organism evidence="3 4">
    <name type="scientific">Riemerella anatipestifer</name>
    <name type="common">Moraxella anatipestifer</name>
    <dbReference type="NCBI Taxonomy" id="34085"/>
    <lineage>
        <taxon>Bacteria</taxon>
        <taxon>Pseudomonadati</taxon>
        <taxon>Bacteroidota</taxon>
        <taxon>Flavobacteriia</taxon>
        <taxon>Flavobacteriales</taxon>
        <taxon>Weeksellaceae</taxon>
        <taxon>Riemerella</taxon>
    </lineage>
</organism>
<feature type="domain" description="PG-1098 ferredoxin-like" evidence="2">
    <location>
        <begin position="277"/>
        <end position="320"/>
    </location>
</feature>
<reference evidence="3 4" key="1">
    <citation type="submission" date="2015-06" db="EMBL/GenBank/DDBJ databases">
        <title>R. anatipestifer strain HXb2 is the most virulent strain so far, and the genome sequence would help us uncover the pathogenesis.</title>
        <authorList>
            <person name="Hu Q."/>
            <person name="Qi J."/>
            <person name="Bo H."/>
            <person name="Liu G."/>
            <person name="Tao M."/>
            <person name="Ding Y."/>
            <person name="Xue Y."/>
        </authorList>
    </citation>
    <scope>NUCLEOTIDE SEQUENCE [LARGE SCALE GENOMIC DNA]</scope>
    <source>
        <strain evidence="3 4">HXb2</strain>
    </source>
</reference>
<dbReference type="CDD" id="cd02440">
    <property type="entry name" value="AdoMet_MTases"/>
    <property type="match status" value="1"/>
</dbReference>
<protein>
    <submittedName>
        <fullName evidence="3">Uncharacterized protein</fullName>
    </submittedName>
</protein>
<gene>
    <name evidence="3" type="ORF">AB406_0257</name>
</gene>
<dbReference type="InterPro" id="IPR054168">
    <property type="entry name" value="PG_1098_Fer"/>
</dbReference>
<accession>A0A1S7DQ28</accession>
<evidence type="ECO:0000259" key="2">
    <source>
        <dbReference type="Pfam" id="PF22013"/>
    </source>
</evidence>
<dbReference type="AlphaFoldDB" id="A0A1S7DQ28"/>
<dbReference type="RefSeq" id="WP_079206428.1">
    <property type="nucleotide sequence ID" value="NZ_CP011859.1"/>
</dbReference>
<evidence type="ECO:0000313" key="3">
    <source>
        <dbReference type="EMBL" id="AQY21220.1"/>
    </source>
</evidence>
<dbReference type="EMBL" id="CP011859">
    <property type="protein sequence ID" value="AQY21220.1"/>
    <property type="molecule type" value="Genomic_DNA"/>
</dbReference>
<dbReference type="Pfam" id="PF03602">
    <property type="entry name" value="Cons_hypoth95"/>
    <property type="match status" value="1"/>
</dbReference>
<name>A0A1S7DQ28_RIEAN</name>
<dbReference type="Pfam" id="PF18096">
    <property type="entry name" value="Thump_like"/>
    <property type="match status" value="1"/>
</dbReference>
<sequence length="383" mass="44188">MEHLLRNEVKDFIEAHLEEDVMKILLKKTIFEGISNQDLVQQIEGRRVARKKFPFLDRRGILFPPHLNLEQSSSQSTASFKGERFSGNHFLDLTSGFGIDAFFLSQKFKKVTLVEQNSSLLSIVKYNWTELGREANFINTNLETFLKNNQEVYDLVYLDPARRDNNKNKKFLLEDLSPNILEIKNQLLEISPKVLVKLSPLIDIKYLVSVLFHIVSIDVIAVKNEVKEVLVLMDRSAEENSSPLCRCFNLETNEPDFSFVIKDEEDTQVSFSEAKKYLYIPNGAILKSGAFKSVAKKYQLNKLHINTHLYTSEEKILDFPGRVLEVEEVSSKEIKKGEQYNLISKNYPLNPVEIKKKYKLKDGGQNYLIFTQTIKGKVILRSK</sequence>
<feature type="domain" description="THUMP-like" evidence="1">
    <location>
        <begin position="321"/>
        <end position="374"/>
    </location>
</feature>
<proteinExistence type="predicted"/>
<evidence type="ECO:0000313" key="4">
    <source>
        <dbReference type="Proteomes" id="UP000189883"/>
    </source>
</evidence>
<dbReference type="Gene3D" id="1.10.10.1110">
    <property type="entry name" value="Methyltransferase PG1098, N-terminal domain"/>
    <property type="match status" value="1"/>
</dbReference>
<dbReference type="SUPFAM" id="SSF53335">
    <property type="entry name" value="S-adenosyl-L-methionine-dependent methyltransferases"/>
    <property type="match status" value="1"/>
</dbReference>
<dbReference type="Gene3D" id="3.40.50.150">
    <property type="entry name" value="Vaccinia Virus protein VP39"/>
    <property type="match status" value="1"/>
</dbReference>
<evidence type="ECO:0000259" key="1">
    <source>
        <dbReference type="Pfam" id="PF18096"/>
    </source>
</evidence>